<feature type="compositionally biased region" description="Basic and acidic residues" evidence="1">
    <location>
        <begin position="82"/>
        <end position="115"/>
    </location>
</feature>
<dbReference type="Proteomes" id="UP001054857">
    <property type="component" value="Unassembled WGS sequence"/>
</dbReference>
<dbReference type="InterPro" id="IPR048337">
    <property type="entry name" value="FAM50A/XAP5_C"/>
</dbReference>
<sequence length="461" mass="50275">MFNNGYVGTGEDVQRIRRMEKQREEQRKKFEAMQKQTKDQADAAGLRQFGASTEEALEHAFKNETVGLVTKAEFIQKRTTLQERLEEEHRRKAEADEDAASREREKRRREKEARKPKLSFLVEEDGDGEAEEEDARRPSAPPPVFRLPALARVAAGAAAAAATTAAPAPSAQPSTSTAPSQPPQPPQAGSEPVLAAGGSATEGAAALEVRGRGCSEEPASSSGNGSGDGGGGGGDGDGGGDGEGNGVLVLASEGAAAGGGGGGDDAHAAKKRKFGKLGKDPSVPTDFLPDKDRERLEAEMRAALRKEWQLAQEAIKGEPVAITYSYWNGTGHRRHITVKKGDSIGLFLKQVREQLAPEFRELRHVGVDNLMYIKEDLIMPHHHTFYELIVNKARGKSGPLFDFGVREDIRVTNDASREKQDSHAGKVVERHWYDKNKHIFPANRWEIYDPEKKYGDYTIFG</sequence>
<feature type="compositionally biased region" description="Low complexity" evidence="1">
    <location>
        <begin position="195"/>
        <end position="206"/>
    </location>
</feature>
<comment type="caution">
    <text evidence="3">The sequence shown here is derived from an EMBL/GenBank/DDBJ whole genome shotgun (WGS) entry which is preliminary data.</text>
</comment>
<dbReference type="GO" id="GO:0005634">
    <property type="term" value="C:nucleus"/>
    <property type="evidence" value="ECO:0007669"/>
    <property type="project" value="InterPro"/>
</dbReference>
<evidence type="ECO:0000313" key="4">
    <source>
        <dbReference type="Proteomes" id="UP001054857"/>
    </source>
</evidence>
<organism evidence="3 4">
    <name type="scientific">Astrephomene gubernaculifera</name>
    <dbReference type="NCBI Taxonomy" id="47775"/>
    <lineage>
        <taxon>Eukaryota</taxon>
        <taxon>Viridiplantae</taxon>
        <taxon>Chlorophyta</taxon>
        <taxon>core chlorophytes</taxon>
        <taxon>Chlorophyceae</taxon>
        <taxon>CS clade</taxon>
        <taxon>Chlamydomonadales</taxon>
        <taxon>Astrephomenaceae</taxon>
        <taxon>Astrephomene</taxon>
    </lineage>
</organism>
<feature type="domain" description="FAM50A/XAP5 C-terminal" evidence="2">
    <location>
        <begin position="319"/>
        <end position="458"/>
    </location>
</feature>
<feature type="compositionally biased region" description="Gly residues" evidence="1">
    <location>
        <begin position="224"/>
        <end position="245"/>
    </location>
</feature>
<dbReference type="Pfam" id="PF04921">
    <property type="entry name" value="XAP5"/>
    <property type="match status" value="1"/>
</dbReference>
<keyword evidence="4" id="KW-1185">Reference proteome</keyword>
<protein>
    <recommendedName>
        <fullName evidence="2">FAM50A/XAP5 C-terminal domain-containing protein</fullName>
    </recommendedName>
</protein>
<feature type="region of interest" description="Disordered" evidence="1">
    <location>
        <begin position="82"/>
        <end position="247"/>
    </location>
</feature>
<evidence type="ECO:0000259" key="2">
    <source>
        <dbReference type="Pfam" id="PF04921"/>
    </source>
</evidence>
<feature type="compositionally biased region" description="Basic and acidic residues" evidence="1">
    <location>
        <begin position="19"/>
        <end position="41"/>
    </location>
</feature>
<reference evidence="3 4" key="1">
    <citation type="journal article" date="2021" name="Sci. Rep.">
        <title>Genome sequencing of the multicellular alga Astrephomene provides insights into convergent evolution of germ-soma differentiation.</title>
        <authorList>
            <person name="Yamashita S."/>
            <person name="Yamamoto K."/>
            <person name="Matsuzaki R."/>
            <person name="Suzuki S."/>
            <person name="Yamaguchi H."/>
            <person name="Hirooka S."/>
            <person name="Minakuchi Y."/>
            <person name="Miyagishima S."/>
            <person name="Kawachi M."/>
            <person name="Toyoda A."/>
            <person name="Nozaki H."/>
        </authorList>
    </citation>
    <scope>NUCLEOTIDE SEQUENCE [LARGE SCALE GENOMIC DNA]</scope>
    <source>
        <strain evidence="3 4">NIES-4017</strain>
    </source>
</reference>
<feature type="compositionally biased region" description="Acidic residues" evidence="1">
    <location>
        <begin position="122"/>
        <end position="133"/>
    </location>
</feature>
<dbReference type="PANTHER" id="PTHR12722:SF0">
    <property type="entry name" value="PROTEIN FAM50A"/>
    <property type="match status" value="1"/>
</dbReference>
<gene>
    <name evidence="3" type="ORF">Agub_g12669</name>
</gene>
<dbReference type="AlphaFoldDB" id="A0AAD3HRG9"/>
<accession>A0AAD3HRG9</accession>
<feature type="compositionally biased region" description="Low complexity" evidence="1">
    <location>
        <begin position="154"/>
        <end position="179"/>
    </location>
</feature>
<evidence type="ECO:0000256" key="1">
    <source>
        <dbReference type="SAM" id="MobiDB-lite"/>
    </source>
</evidence>
<dbReference type="GO" id="GO:0006325">
    <property type="term" value="P:chromatin organization"/>
    <property type="evidence" value="ECO:0007669"/>
    <property type="project" value="TreeGrafter"/>
</dbReference>
<dbReference type="PANTHER" id="PTHR12722">
    <property type="entry name" value="XAP-5 PROTEIN-RELATED"/>
    <property type="match status" value="1"/>
</dbReference>
<evidence type="ECO:0000313" key="3">
    <source>
        <dbReference type="EMBL" id="GFR50448.1"/>
    </source>
</evidence>
<feature type="region of interest" description="Disordered" evidence="1">
    <location>
        <begin position="19"/>
        <end position="47"/>
    </location>
</feature>
<proteinExistence type="predicted"/>
<dbReference type="EMBL" id="BMAR01000037">
    <property type="protein sequence ID" value="GFR50448.1"/>
    <property type="molecule type" value="Genomic_DNA"/>
</dbReference>
<name>A0AAD3HRG9_9CHLO</name>
<dbReference type="InterPro" id="IPR007005">
    <property type="entry name" value="XAP5"/>
</dbReference>